<reference evidence="1" key="1">
    <citation type="journal article" date="2020" name="mSystems">
        <title>Genome- and Community-Level Interaction Insights into Carbon Utilization and Element Cycling Functions of Hydrothermarchaeota in Hydrothermal Sediment.</title>
        <authorList>
            <person name="Zhou Z."/>
            <person name="Liu Y."/>
            <person name="Xu W."/>
            <person name="Pan J."/>
            <person name="Luo Z.H."/>
            <person name="Li M."/>
        </authorList>
    </citation>
    <scope>NUCLEOTIDE SEQUENCE [LARGE SCALE GENOMIC DNA]</scope>
    <source>
        <strain evidence="1">HyVt-535</strain>
    </source>
</reference>
<name>A0A7C5IZ85_9GAMM</name>
<gene>
    <name evidence="1" type="ORF">ENJ98_05690</name>
</gene>
<organism evidence="1">
    <name type="scientific">Thiolapillus brandeum</name>
    <dbReference type="NCBI Taxonomy" id="1076588"/>
    <lineage>
        <taxon>Bacteria</taxon>
        <taxon>Pseudomonadati</taxon>
        <taxon>Pseudomonadota</taxon>
        <taxon>Gammaproteobacteria</taxon>
        <taxon>Chromatiales</taxon>
        <taxon>Sedimenticolaceae</taxon>
        <taxon>Thiolapillus</taxon>
    </lineage>
</organism>
<protein>
    <submittedName>
        <fullName evidence="1">Uncharacterized protein</fullName>
    </submittedName>
</protein>
<comment type="caution">
    <text evidence="1">The sequence shown here is derived from an EMBL/GenBank/DDBJ whole genome shotgun (WGS) entry which is preliminary data.</text>
</comment>
<evidence type="ECO:0000313" key="1">
    <source>
        <dbReference type="EMBL" id="HHH13710.1"/>
    </source>
</evidence>
<proteinExistence type="predicted"/>
<accession>A0A7C5IZ85</accession>
<dbReference type="AlphaFoldDB" id="A0A7C5IZ85"/>
<dbReference type="Proteomes" id="UP000886100">
    <property type="component" value="Unassembled WGS sequence"/>
</dbReference>
<sequence>MTSITDNETFRAAIQALPCEAQHRLAALFTRRVLPLTGDERIARVVETALKEDATPEELEAAHRMARAAIVDSHCRCGSECDWREQAAYFVARAAAAAVAPEKMCLSEGSAWQAALNARMARTCAAIDDGEVSPEEESREQFRIASEFLNR</sequence>
<dbReference type="EMBL" id="DROM01000344">
    <property type="protein sequence ID" value="HHH13710.1"/>
    <property type="molecule type" value="Genomic_DNA"/>
</dbReference>